<evidence type="ECO:0000313" key="6">
    <source>
        <dbReference type="EMBL" id="CAG8459541.1"/>
    </source>
</evidence>
<feature type="transmembrane region" description="Helical" evidence="5">
    <location>
        <begin position="101"/>
        <end position="125"/>
    </location>
</feature>
<evidence type="ECO:0000256" key="3">
    <source>
        <dbReference type="ARBA" id="ARBA00022989"/>
    </source>
</evidence>
<reference evidence="6" key="1">
    <citation type="submission" date="2021-06" db="EMBL/GenBank/DDBJ databases">
        <authorList>
            <person name="Kallberg Y."/>
            <person name="Tangrot J."/>
            <person name="Rosling A."/>
        </authorList>
    </citation>
    <scope>NUCLEOTIDE SEQUENCE</scope>
    <source>
        <strain evidence="6">MA453B</strain>
    </source>
</reference>
<evidence type="ECO:0000256" key="2">
    <source>
        <dbReference type="ARBA" id="ARBA00022692"/>
    </source>
</evidence>
<feature type="transmembrane region" description="Helical" evidence="5">
    <location>
        <begin position="166"/>
        <end position="190"/>
    </location>
</feature>
<dbReference type="SUPFAM" id="SSF103473">
    <property type="entry name" value="MFS general substrate transporter"/>
    <property type="match status" value="1"/>
</dbReference>
<dbReference type="PANTHER" id="PTHR21576:SF158">
    <property type="entry name" value="RIBOSOMAL RNA-PROCESSING PROTEIN 12-LIKE CONSERVED DOMAIN-CONTAINING PROTEIN"/>
    <property type="match status" value="1"/>
</dbReference>
<dbReference type="GO" id="GO:0000329">
    <property type="term" value="C:fungal-type vacuole membrane"/>
    <property type="evidence" value="ECO:0007669"/>
    <property type="project" value="TreeGrafter"/>
</dbReference>
<organism evidence="6 7">
    <name type="scientific">Dentiscutata erythropus</name>
    <dbReference type="NCBI Taxonomy" id="1348616"/>
    <lineage>
        <taxon>Eukaryota</taxon>
        <taxon>Fungi</taxon>
        <taxon>Fungi incertae sedis</taxon>
        <taxon>Mucoromycota</taxon>
        <taxon>Glomeromycotina</taxon>
        <taxon>Glomeromycetes</taxon>
        <taxon>Diversisporales</taxon>
        <taxon>Gigasporaceae</taxon>
        <taxon>Dentiscutata</taxon>
    </lineage>
</organism>
<feature type="transmembrane region" description="Helical" evidence="5">
    <location>
        <begin position="137"/>
        <end position="154"/>
    </location>
</feature>
<dbReference type="PANTHER" id="PTHR21576">
    <property type="entry name" value="UNCHARACTERIZED NODULIN-LIKE PROTEIN"/>
    <property type="match status" value="1"/>
</dbReference>
<comment type="caution">
    <text evidence="6">The sequence shown here is derived from an EMBL/GenBank/DDBJ whole genome shotgun (WGS) entry which is preliminary data.</text>
</comment>
<dbReference type="GO" id="GO:0022857">
    <property type="term" value="F:transmembrane transporter activity"/>
    <property type="evidence" value="ECO:0007669"/>
    <property type="project" value="InterPro"/>
</dbReference>
<accession>A0A9N8VP69</accession>
<dbReference type="InterPro" id="IPR036259">
    <property type="entry name" value="MFS_trans_sf"/>
</dbReference>
<feature type="transmembrane region" description="Helical" evidence="5">
    <location>
        <begin position="76"/>
        <end position="95"/>
    </location>
</feature>
<evidence type="ECO:0000313" key="7">
    <source>
        <dbReference type="Proteomes" id="UP000789405"/>
    </source>
</evidence>
<protein>
    <submittedName>
        <fullName evidence="6">4062_t:CDS:1</fullName>
    </submittedName>
</protein>
<dbReference type="InterPro" id="IPR011701">
    <property type="entry name" value="MFS"/>
</dbReference>
<gene>
    <name evidence="6" type="ORF">DERYTH_LOCUS938</name>
</gene>
<dbReference type="EMBL" id="CAJVPY010000233">
    <property type="protein sequence ID" value="CAG8459541.1"/>
    <property type="molecule type" value="Genomic_DNA"/>
</dbReference>
<keyword evidence="4 5" id="KW-0472">Membrane</keyword>
<dbReference type="Proteomes" id="UP000789405">
    <property type="component" value="Unassembled WGS sequence"/>
</dbReference>
<evidence type="ECO:0000256" key="4">
    <source>
        <dbReference type="ARBA" id="ARBA00023136"/>
    </source>
</evidence>
<dbReference type="Gene3D" id="1.20.1250.20">
    <property type="entry name" value="MFS general substrate transporter like domains"/>
    <property type="match status" value="2"/>
</dbReference>
<keyword evidence="2 5" id="KW-0812">Transmembrane</keyword>
<feature type="transmembrane region" description="Helical" evidence="5">
    <location>
        <begin position="6"/>
        <end position="28"/>
    </location>
</feature>
<dbReference type="OrthoDB" id="410267at2759"/>
<comment type="subcellular location">
    <subcellularLocation>
        <location evidence="1">Membrane</location>
        <topology evidence="1">Multi-pass membrane protein</topology>
    </subcellularLocation>
</comment>
<sequence>MLSRQITLTISYLSILLISCVSGTHYLFSAYSTSIQERLDFNSVQINTIGSACNYGVYLSKPFLGYLVDNYGARRMCFAASILIFFGFSCLALTYERMLPPSFLLCAFYLLCTGVASSGAAVSFLTTIAKNFSSHRGTAISIPLALLGLSAFLYSQANMYLFEDTFHFLLFIAFSAGLSMFIGSLFLVVVPVPSQVSSVIIESGSDDSTSTDNVPSRVKTLKTERTPLLHKNTSTSSTTIIIDDNEPDIGGWQLLHNKDAISLILILVLLAGTGVMYINNVGTIIEDLYHTSPAHPSHPYSLPTTLNTDLKNLQSFHVSLLSIFSCLGRILIGPFSDIAKNHFNMSRVCSLIFAGVWLFCGNLLALLWVRDIAHLWIVTTCIGLGFGILYGVAPTTCSEYFGSKRFGFNWLVF</sequence>
<name>A0A9N8VP69_9GLOM</name>
<feature type="transmembrane region" description="Helical" evidence="5">
    <location>
        <begin position="348"/>
        <end position="369"/>
    </location>
</feature>
<dbReference type="PROSITE" id="PS51257">
    <property type="entry name" value="PROKAR_LIPOPROTEIN"/>
    <property type="match status" value="1"/>
</dbReference>
<evidence type="ECO:0000256" key="1">
    <source>
        <dbReference type="ARBA" id="ARBA00004141"/>
    </source>
</evidence>
<feature type="transmembrane region" description="Helical" evidence="5">
    <location>
        <begin position="375"/>
        <end position="393"/>
    </location>
</feature>
<keyword evidence="3 5" id="KW-1133">Transmembrane helix</keyword>
<evidence type="ECO:0000256" key="5">
    <source>
        <dbReference type="SAM" id="Phobius"/>
    </source>
</evidence>
<dbReference type="Pfam" id="PF07690">
    <property type="entry name" value="MFS_1"/>
    <property type="match status" value="1"/>
</dbReference>
<dbReference type="AlphaFoldDB" id="A0A9N8VP69"/>
<feature type="transmembrane region" description="Helical" evidence="5">
    <location>
        <begin position="260"/>
        <end position="278"/>
    </location>
</feature>
<proteinExistence type="predicted"/>
<keyword evidence="7" id="KW-1185">Reference proteome</keyword>